<dbReference type="InterPro" id="IPR036179">
    <property type="entry name" value="Ig-like_dom_sf"/>
</dbReference>
<dbReference type="Pfam" id="PF07654">
    <property type="entry name" value="C1-set"/>
    <property type="match status" value="3"/>
</dbReference>
<dbReference type="FunFam" id="2.60.40.10:FF:000463">
    <property type="entry name" value="Immunoglobulin heavy constant gamma 1"/>
    <property type="match status" value="1"/>
</dbReference>
<dbReference type="InterPro" id="IPR003006">
    <property type="entry name" value="Ig/MHC_CS"/>
</dbReference>
<dbReference type="Proteomes" id="UP000694391">
    <property type="component" value="Unplaced"/>
</dbReference>
<dbReference type="SUPFAM" id="SSF48726">
    <property type="entry name" value="Immunoglobulin"/>
    <property type="match status" value="3"/>
</dbReference>
<dbReference type="InterPro" id="IPR050380">
    <property type="entry name" value="Immune_Resp_Modulators"/>
</dbReference>
<evidence type="ECO:0000256" key="2">
    <source>
        <dbReference type="SAM" id="MobiDB-lite"/>
    </source>
</evidence>
<dbReference type="AlphaFoldDB" id="A0A8C0K1K3"/>
<evidence type="ECO:0000259" key="3">
    <source>
        <dbReference type="PROSITE" id="PS50835"/>
    </source>
</evidence>
<reference evidence="4" key="2">
    <citation type="submission" date="2025-09" db="UniProtKB">
        <authorList>
            <consortium name="Ensembl"/>
        </authorList>
    </citation>
    <scope>IDENTIFICATION</scope>
</reference>
<dbReference type="CDD" id="cd05768">
    <property type="entry name" value="IgC1_CH3_IgAGD_CH4_IgAEM"/>
    <property type="match status" value="1"/>
</dbReference>
<dbReference type="PANTHER" id="PTHR23411">
    <property type="entry name" value="TAPASIN"/>
    <property type="match status" value="1"/>
</dbReference>
<dbReference type="CDD" id="cd21817">
    <property type="entry name" value="IgC1_CH1_IgEG"/>
    <property type="match status" value="1"/>
</dbReference>
<dbReference type="InterPro" id="IPR013783">
    <property type="entry name" value="Ig-like_fold"/>
</dbReference>
<feature type="region of interest" description="Disordered" evidence="2">
    <location>
        <begin position="193"/>
        <end position="213"/>
    </location>
</feature>
<feature type="domain" description="Ig-like" evidence="3">
    <location>
        <begin position="221"/>
        <end position="320"/>
    </location>
</feature>
<evidence type="ECO:0000313" key="5">
    <source>
        <dbReference type="Proteomes" id="UP000694391"/>
    </source>
</evidence>
<feature type="domain" description="Ig-like" evidence="3">
    <location>
        <begin position="107"/>
        <end position="200"/>
    </location>
</feature>
<sequence>SPDGSGRDGIQAQVLGCRADPDIVEPGGHMVAQDESSILSSILRGLGSANPCWGKTQLDGDSRPGLRRPAGAHWAQGPQVRAPTKAVVRWDPGGLTASSLAASTTAPSVFPLAPSCGSTSGSTVALACLVSGYFPEPVTVSWNSGSLTSGVHTFPSVLQSSGLYSLSSMVTVPSSRWPSETFTCNVAHPASKTKVDKPVHPKTCAHTRPPVTPTPEMLGGPSVFIFPPKPKDTLLIARTPEVTCVVVDLDPEDPEVQISWFVDGKQMQTAKTQPREEQFNGTYRVVSVLPIGHQDWLKGKQFTCKVNNKALPSPIERTISKARGQAHQPSVYVLPPSREELSKNTVSLTCLIKDFFPPDIDVEWQSNGQQEPESKYRTTPPQLDEDGSYFLYSKLSVDKSRWQRGDTFICAVMHEALHNHYTQKSLSHSPGK</sequence>
<dbReference type="FunFam" id="2.60.40.10:FF:001540">
    <property type="entry name" value="Immunoglobulin heavy constant gamma 1"/>
    <property type="match status" value="1"/>
</dbReference>
<dbReference type="InterPro" id="IPR007110">
    <property type="entry name" value="Ig-like_dom"/>
</dbReference>
<accession>A0A8C0K1K3</accession>
<dbReference type="PROSITE" id="PS50835">
    <property type="entry name" value="IG_LIKE"/>
    <property type="match status" value="3"/>
</dbReference>
<dbReference type="FunFam" id="2.60.40.10:FF:001129">
    <property type="entry name" value="Immunoglobulin heavy constant gamma 1"/>
    <property type="match status" value="1"/>
</dbReference>
<protein>
    <recommendedName>
        <fullName evidence="3">Ig-like domain-containing protein</fullName>
    </recommendedName>
</protein>
<organism evidence="4 5">
    <name type="scientific">Canis lupus dingo</name>
    <name type="common">dingo</name>
    <dbReference type="NCBI Taxonomy" id="286419"/>
    <lineage>
        <taxon>Eukaryota</taxon>
        <taxon>Metazoa</taxon>
        <taxon>Chordata</taxon>
        <taxon>Craniata</taxon>
        <taxon>Vertebrata</taxon>
        <taxon>Euteleostomi</taxon>
        <taxon>Mammalia</taxon>
        <taxon>Eutheria</taxon>
        <taxon>Laurasiatheria</taxon>
        <taxon>Carnivora</taxon>
        <taxon>Caniformia</taxon>
        <taxon>Canidae</taxon>
        <taxon>Canis</taxon>
    </lineage>
</organism>
<dbReference type="GeneTree" id="ENSGT00940000162793"/>
<feature type="compositionally biased region" description="Polar residues" evidence="2">
    <location>
        <begin position="364"/>
        <end position="381"/>
    </location>
</feature>
<name>A0A8C0K1K3_CANLU</name>
<keyword evidence="5" id="KW-1185">Reference proteome</keyword>
<evidence type="ECO:0000256" key="1">
    <source>
        <dbReference type="ARBA" id="ARBA00023319"/>
    </source>
</evidence>
<dbReference type="PROSITE" id="PS00290">
    <property type="entry name" value="IG_MHC"/>
    <property type="match status" value="1"/>
</dbReference>
<dbReference type="InterPro" id="IPR003597">
    <property type="entry name" value="Ig_C1-set"/>
</dbReference>
<feature type="domain" description="Ig-like" evidence="3">
    <location>
        <begin position="329"/>
        <end position="427"/>
    </location>
</feature>
<proteinExistence type="predicted"/>
<dbReference type="Ensembl" id="ENSCAFT00020010156.1">
    <property type="protein sequence ID" value="ENSCAFP00020008740.1"/>
    <property type="gene ID" value="ENSCAFG00020006973.1"/>
</dbReference>
<dbReference type="Gene3D" id="2.60.40.10">
    <property type="entry name" value="Immunoglobulins"/>
    <property type="match status" value="3"/>
</dbReference>
<dbReference type="SMART" id="SM00407">
    <property type="entry name" value="IGc1"/>
    <property type="match status" value="3"/>
</dbReference>
<keyword evidence="1" id="KW-0393">Immunoglobulin domain</keyword>
<evidence type="ECO:0000313" key="4">
    <source>
        <dbReference type="Ensembl" id="ENSCAFP00020008740.1"/>
    </source>
</evidence>
<feature type="region of interest" description="Disordered" evidence="2">
    <location>
        <begin position="362"/>
        <end position="382"/>
    </location>
</feature>
<reference evidence="4" key="1">
    <citation type="submission" date="2025-08" db="UniProtKB">
        <authorList>
            <consortium name="Ensembl"/>
        </authorList>
    </citation>
    <scope>IDENTIFICATION</scope>
</reference>